<feature type="compositionally biased region" description="Basic and acidic residues" evidence="1">
    <location>
        <begin position="215"/>
        <end position="230"/>
    </location>
</feature>
<feature type="compositionally biased region" description="Polar residues" evidence="1">
    <location>
        <begin position="1"/>
        <end position="13"/>
    </location>
</feature>
<reference evidence="2 3" key="1">
    <citation type="journal article" date="2015" name="Genome Biol. Evol.">
        <title>Comparative Genomics of a Bacterivorous Green Alga Reveals Evolutionary Causalities and Consequences of Phago-Mixotrophic Mode of Nutrition.</title>
        <authorList>
            <person name="Burns J.A."/>
            <person name="Paasch A."/>
            <person name="Narechania A."/>
            <person name="Kim E."/>
        </authorList>
    </citation>
    <scope>NUCLEOTIDE SEQUENCE [LARGE SCALE GENOMIC DNA]</scope>
    <source>
        <strain evidence="2 3">PLY_AMNH</strain>
    </source>
</reference>
<feature type="region of interest" description="Disordered" evidence="1">
    <location>
        <begin position="249"/>
        <end position="382"/>
    </location>
</feature>
<evidence type="ECO:0000313" key="2">
    <source>
        <dbReference type="EMBL" id="KAK3286267.1"/>
    </source>
</evidence>
<feature type="region of interest" description="Disordered" evidence="1">
    <location>
        <begin position="60"/>
        <end position="99"/>
    </location>
</feature>
<sequence length="398" mass="45867">MPVATRNSRSVVAQPSAFPVGAEEHADCTRSSRAGSRVKEPREQRIVAKEDRKLLQDISNFAGENDGTPGNDTSANEAEDNMRGKNAVDNQTRNSVEDEEEAFFIKTEDSEDSSVPWKTNPESEDLQMVVGMELEVEGDQQELAPGADLEALQREYARRERAVEELSLEDEETYQEKSMKMLKKQWKEAQAKATHEGKSMEMGEDEWIDIQYQKQQDKESKEKKAAEAKLAKLQAKAIATVEARMRLEDEKKRKEEERLQKLQGKQQQAAELMAEKEASRAQKAREKAEKEQLAQEKKQQREMEKEERAQEKAEQERVNQAMKQARERGRMAERAEKERKDWEAKAQREQAKAIRAQQAEEKRKLMQREKAEGRSAADDMEMCDQDELTRLVMESMKL</sequence>
<feature type="compositionally biased region" description="Basic and acidic residues" evidence="1">
    <location>
        <begin position="190"/>
        <end position="201"/>
    </location>
</feature>
<accession>A0AAE0GXQ2</accession>
<feature type="compositionally biased region" description="Basic and acidic residues" evidence="1">
    <location>
        <begin position="249"/>
        <end position="260"/>
    </location>
</feature>
<feature type="compositionally biased region" description="Basic and acidic residues" evidence="1">
    <location>
        <begin position="324"/>
        <end position="377"/>
    </location>
</feature>
<feature type="compositionally biased region" description="Low complexity" evidence="1">
    <location>
        <begin position="261"/>
        <end position="272"/>
    </location>
</feature>
<name>A0AAE0GXQ2_9CHLO</name>
<feature type="region of interest" description="Disordered" evidence="1">
    <location>
        <begin position="1"/>
        <end position="44"/>
    </location>
</feature>
<proteinExistence type="predicted"/>
<keyword evidence="3" id="KW-1185">Reference proteome</keyword>
<feature type="compositionally biased region" description="Basic and acidic residues" evidence="1">
    <location>
        <begin position="273"/>
        <end position="317"/>
    </location>
</feature>
<dbReference type="AlphaFoldDB" id="A0AAE0GXQ2"/>
<dbReference type="Proteomes" id="UP001190700">
    <property type="component" value="Unassembled WGS sequence"/>
</dbReference>
<organism evidence="2 3">
    <name type="scientific">Cymbomonas tetramitiformis</name>
    <dbReference type="NCBI Taxonomy" id="36881"/>
    <lineage>
        <taxon>Eukaryota</taxon>
        <taxon>Viridiplantae</taxon>
        <taxon>Chlorophyta</taxon>
        <taxon>Pyramimonadophyceae</taxon>
        <taxon>Pyramimonadales</taxon>
        <taxon>Pyramimonadaceae</taxon>
        <taxon>Cymbomonas</taxon>
    </lineage>
</organism>
<gene>
    <name evidence="2" type="ORF">CYMTET_6169</name>
</gene>
<feature type="region of interest" description="Disordered" evidence="1">
    <location>
        <begin position="104"/>
        <end position="123"/>
    </location>
</feature>
<protein>
    <submittedName>
        <fullName evidence="2">Uncharacterized protein</fullName>
    </submittedName>
</protein>
<evidence type="ECO:0000313" key="3">
    <source>
        <dbReference type="Proteomes" id="UP001190700"/>
    </source>
</evidence>
<dbReference type="EMBL" id="LGRX02001366">
    <property type="protein sequence ID" value="KAK3286267.1"/>
    <property type="molecule type" value="Genomic_DNA"/>
</dbReference>
<comment type="caution">
    <text evidence="2">The sequence shown here is derived from an EMBL/GenBank/DDBJ whole genome shotgun (WGS) entry which is preliminary data.</text>
</comment>
<evidence type="ECO:0000256" key="1">
    <source>
        <dbReference type="SAM" id="MobiDB-lite"/>
    </source>
</evidence>
<feature type="region of interest" description="Disordered" evidence="1">
    <location>
        <begin position="190"/>
        <end position="231"/>
    </location>
</feature>